<gene>
    <name evidence="2" type="ORF">ABWT76_000232</name>
</gene>
<dbReference type="SUPFAM" id="SSF54373">
    <property type="entry name" value="FAD-linked reductases, C-terminal domain"/>
    <property type="match status" value="1"/>
</dbReference>
<dbReference type="PANTHER" id="PTHR10742:SF410">
    <property type="entry name" value="LYSINE-SPECIFIC HISTONE DEMETHYLASE 2"/>
    <property type="match status" value="1"/>
</dbReference>
<dbReference type="PRINTS" id="PR00420">
    <property type="entry name" value="RNGMNOXGNASE"/>
</dbReference>
<dbReference type="RefSeq" id="WP_082348761.1">
    <property type="nucleotide sequence ID" value="NZ_CP159837.1"/>
</dbReference>
<dbReference type="EMBL" id="CP159837">
    <property type="protein sequence ID" value="XCM37469.1"/>
    <property type="molecule type" value="Genomic_DNA"/>
</dbReference>
<dbReference type="InterPro" id="IPR050281">
    <property type="entry name" value="Flavin_monoamine_oxidase"/>
</dbReference>
<accession>A0AAU8JGR6</accession>
<dbReference type="Pfam" id="PF01593">
    <property type="entry name" value="Amino_oxidase"/>
    <property type="match status" value="1"/>
</dbReference>
<organism evidence="2">
    <name type="scientific">Planktothricoides raciborskii GIHE-MW2</name>
    <dbReference type="NCBI Taxonomy" id="2792601"/>
    <lineage>
        <taxon>Bacteria</taxon>
        <taxon>Bacillati</taxon>
        <taxon>Cyanobacteriota</taxon>
        <taxon>Cyanophyceae</taxon>
        <taxon>Oscillatoriophycideae</taxon>
        <taxon>Oscillatoriales</taxon>
        <taxon>Oscillatoriaceae</taxon>
        <taxon>Planktothricoides</taxon>
    </lineage>
</organism>
<dbReference type="GO" id="GO:0016491">
    <property type="term" value="F:oxidoreductase activity"/>
    <property type="evidence" value="ECO:0007669"/>
    <property type="project" value="InterPro"/>
</dbReference>
<proteinExistence type="predicted"/>
<evidence type="ECO:0000313" key="2">
    <source>
        <dbReference type="EMBL" id="XCM37469.1"/>
    </source>
</evidence>
<sequence>MSSIKSLLNRRRFLQVSLFASTVGLSWACAENRVQSQQQKVLVIGAGIAGLAAAQELQQNGFQVTVLEGRDRIGGRIYTDRTLGFPVDLGASWIHGITDNPIGNLAREWNIAIKPTDFDNILLYGSNGKLISDEDIDSSYEIYEKIIERAEALAENSEKDLSLAATIQQILKSQTLKPQESQLVQWWLNSELIIDRGADLENLSAWWFDEGESFDGDDYIFPQGYDQIINGLAKNLEIQRQQTVMEITTSNSGVFVTTDRGNFTADAAIVTLPLGVLKSGNIKFSPPLPANKQGAIDRLSMGVLNKVVLKFPQEFWPEEYHGFGCLSEGKADFGEFLNWSLYSQKPALMAFTGGSFARQIEQLSETQISDRIMRVLRQNYGQPIPEPEMVMMTRWTQDPFAFGSYSYIPVGGDSGDRDLLAEPVNQRLLFAGEATSRDYPSTVHGAYLSGIREAQRLINS</sequence>
<dbReference type="AlphaFoldDB" id="A0AAU8JGR6"/>
<evidence type="ECO:0000259" key="1">
    <source>
        <dbReference type="Pfam" id="PF01593"/>
    </source>
</evidence>
<feature type="domain" description="Amine oxidase" evidence="1">
    <location>
        <begin position="48"/>
        <end position="458"/>
    </location>
</feature>
<reference evidence="2" key="1">
    <citation type="submission" date="2024-07" db="EMBL/GenBank/DDBJ databases">
        <authorList>
            <person name="Kim Y.J."/>
            <person name="Jeong J.Y."/>
        </authorList>
    </citation>
    <scope>NUCLEOTIDE SEQUENCE</scope>
    <source>
        <strain evidence="2">GIHE-MW2</strain>
    </source>
</reference>
<protein>
    <submittedName>
        <fullName evidence="2">FAD-dependent oxidoreductase</fullName>
    </submittedName>
</protein>
<dbReference type="PANTHER" id="PTHR10742">
    <property type="entry name" value="FLAVIN MONOAMINE OXIDASE"/>
    <property type="match status" value="1"/>
</dbReference>
<dbReference type="Gene3D" id="3.50.50.60">
    <property type="entry name" value="FAD/NAD(P)-binding domain"/>
    <property type="match status" value="1"/>
</dbReference>
<dbReference type="Gene3D" id="3.90.660.10">
    <property type="match status" value="1"/>
</dbReference>
<dbReference type="InterPro" id="IPR002937">
    <property type="entry name" value="Amino_oxidase"/>
</dbReference>
<dbReference type="InterPro" id="IPR036188">
    <property type="entry name" value="FAD/NAD-bd_sf"/>
</dbReference>
<name>A0AAU8JGR6_9CYAN</name>
<dbReference type="SUPFAM" id="SSF51905">
    <property type="entry name" value="FAD/NAD(P)-binding domain"/>
    <property type="match status" value="1"/>
</dbReference>